<accession>A0A0F9BJF6</accession>
<dbReference type="Pfam" id="PF06739">
    <property type="entry name" value="SBBP"/>
    <property type="match status" value="2"/>
</dbReference>
<sequence>MSLITLIKKKNKLVIQISLLFSLITFFTIFFGSSLDARNRAITPLQSSININSFEWNKTWGGSSHEEVSGIALDSSGNIFITGSIGLYGGEDDDNVFLLKYDSAGNYLWDKTWGQSDYDYCSGIATDSLGNVFITGRTYNYGTGSDDVFILKYNSSGNLLWDKIWGGSEDEWYPKIALDASGNAFISGSTESYGAGHSDVFLLKYNSSGNLLWDKTWGGSDRERLIGIALDDLGNAFIMGGTLSYGAGSDDVFILKYDSSGNLQWDKTWGGSGPDYASGIALDPSGKEYITGTTWSYGAGSTDVFLLKYDLSGNLLWDKTWGGSSGDSGREISVDYSGNVYITGTTSSYGEHCDAFLLKYDSLGNLLW</sequence>
<dbReference type="Gene3D" id="2.120.10.30">
    <property type="entry name" value="TolB, C-terminal domain"/>
    <property type="match status" value="2"/>
</dbReference>
<evidence type="ECO:0000256" key="1">
    <source>
        <dbReference type="SAM" id="Phobius"/>
    </source>
</evidence>
<evidence type="ECO:0008006" key="3">
    <source>
        <dbReference type="Google" id="ProtNLM"/>
    </source>
</evidence>
<dbReference type="PANTHER" id="PTHR42754">
    <property type="entry name" value="ENDOGLUCANASE"/>
    <property type="match status" value="1"/>
</dbReference>
<feature type="transmembrane region" description="Helical" evidence="1">
    <location>
        <begin position="12"/>
        <end position="32"/>
    </location>
</feature>
<name>A0A0F9BJF6_9ZZZZ</name>
<keyword evidence="1" id="KW-0812">Transmembrane</keyword>
<dbReference type="SUPFAM" id="SSF63829">
    <property type="entry name" value="Calcium-dependent phosphotriesterase"/>
    <property type="match status" value="1"/>
</dbReference>
<comment type="caution">
    <text evidence="2">The sequence shown here is derived from an EMBL/GenBank/DDBJ whole genome shotgun (WGS) entry which is preliminary data.</text>
</comment>
<dbReference type="InterPro" id="IPR011042">
    <property type="entry name" value="6-blade_b-propeller_TolB-like"/>
</dbReference>
<keyword evidence="1" id="KW-1133">Transmembrane helix</keyword>
<dbReference type="PANTHER" id="PTHR42754:SF1">
    <property type="entry name" value="LIPOPROTEIN"/>
    <property type="match status" value="1"/>
</dbReference>
<proteinExistence type="predicted"/>
<dbReference type="InterPro" id="IPR010620">
    <property type="entry name" value="SBBP_repeat"/>
</dbReference>
<dbReference type="AlphaFoldDB" id="A0A0F9BJF6"/>
<reference evidence="2" key="1">
    <citation type="journal article" date="2015" name="Nature">
        <title>Complex archaea that bridge the gap between prokaryotes and eukaryotes.</title>
        <authorList>
            <person name="Spang A."/>
            <person name="Saw J.H."/>
            <person name="Jorgensen S.L."/>
            <person name="Zaremba-Niedzwiedzka K."/>
            <person name="Martijn J."/>
            <person name="Lind A.E."/>
            <person name="van Eijk R."/>
            <person name="Schleper C."/>
            <person name="Guy L."/>
            <person name="Ettema T.J."/>
        </authorList>
    </citation>
    <scope>NUCLEOTIDE SEQUENCE</scope>
</reference>
<evidence type="ECO:0000313" key="2">
    <source>
        <dbReference type="EMBL" id="KKL13937.1"/>
    </source>
</evidence>
<gene>
    <name evidence="2" type="ORF">LCGC14_2520760</name>
</gene>
<protein>
    <recommendedName>
        <fullName evidence="3">Bulb-type lectin domain-containing protein</fullName>
    </recommendedName>
</protein>
<feature type="non-terminal residue" evidence="2">
    <location>
        <position position="368"/>
    </location>
</feature>
<keyword evidence="1" id="KW-0472">Membrane</keyword>
<dbReference type="EMBL" id="LAZR01040659">
    <property type="protein sequence ID" value="KKL13937.1"/>
    <property type="molecule type" value="Genomic_DNA"/>
</dbReference>
<organism evidence="2">
    <name type="scientific">marine sediment metagenome</name>
    <dbReference type="NCBI Taxonomy" id="412755"/>
    <lineage>
        <taxon>unclassified sequences</taxon>
        <taxon>metagenomes</taxon>
        <taxon>ecological metagenomes</taxon>
    </lineage>
</organism>